<proteinExistence type="predicted"/>
<evidence type="ECO:0000313" key="1">
    <source>
        <dbReference type="EMBL" id="KDO02794.1"/>
    </source>
</evidence>
<gene>
    <name evidence="1" type="ORF">REISMN_05155</name>
</gene>
<reference evidence="1 2" key="1">
    <citation type="submission" date="2014-02" db="EMBL/GenBank/DDBJ databases">
        <title>Draft genome sequence of Rickettsia buchneri sp. nov. ISO7T.</title>
        <authorList>
            <person name="Felsheim R.F."/>
            <person name="Kurtti T.J."/>
            <person name="Munderloh U.G."/>
        </authorList>
    </citation>
    <scope>NUCLEOTIDE SEQUENCE [LARGE SCALE GENOMIC DNA]</scope>
    <source>
        <strain evidence="1 2">ISO7</strain>
    </source>
</reference>
<protein>
    <recommendedName>
        <fullName evidence="3">Ankyrin repeat-containing protein</fullName>
    </recommendedName>
</protein>
<name>A0A8E1BZQ4_9RICK</name>
<keyword evidence="2" id="KW-1185">Reference proteome</keyword>
<organism evidence="1 2">
    <name type="scientific">Rickettsia tamurae subsp. buchneri</name>
    <dbReference type="NCBI Taxonomy" id="1462938"/>
    <lineage>
        <taxon>Bacteria</taxon>
        <taxon>Pseudomonadati</taxon>
        <taxon>Pseudomonadota</taxon>
        <taxon>Alphaproteobacteria</taxon>
        <taxon>Rickettsiales</taxon>
        <taxon>Rickettsiaceae</taxon>
        <taxon>Rickettsieae</taxon>
        <taxon>Rickettsia</taxon>
        <taxon>spotted fever group</taxon>
    </lineage>
</organism>
<evidence type="ECO:0000313" key="2">
    <source>
        <dbReference type="Proteomes" id="UP000027161"/>
    </source>
</evidence>
<sequence>MLILQLMILYTEVLYLSIATMEEHTDVMDYLLTKGAIPSQGVISAIIKVNVKILEKLFEYGATARGDYSEDPVALVVCGAIEAYEPNYNKAPPKEQDLLKYVEMLKFLLEHDGNLML</sequence>
<comment type="caution">
    <text evidence="1">The sequence shown here is derived from an EMBL/GenBank/DDBJ whole genome shotgun (WGS) entry which is preliminary data.</text>
</comment>
<dbReference type="RefSeq" id="WP_152540739.1">
    <property type="nucleotide sequence ID" value="NZ_JFKF01000110.1"/>
</dbReference>
<dbReference type="AlphaFoldDB" id="A0A8E1BZQ4"/>
<accession>A0A8E1BZQ4</accession>
<evidence type="ECO:0008006" key="3">
    <source>
        <dbReference type="Google" id="ProtNLM"/>
    </source>
</evidence>
<dbReference type="Proteomes" id="UP000027161">
    <property type="component" value="Unassembled WGS sequence"/>
</dbReference>
<dbReference type="EMBL" id="JFKF01000110">
    <property type="protein sequence ID" value="KDO02794.1"/>
    <property type="molecule type" value="Genomic_DNA"/>
</dbReference>